<accession>A0AAE3EN75</accession>
<dbReference type="EMBL" id="JAKKDU010000006">
    <property type="protein sequence ID" value="MCF7567963.1"/>
    <property type="molecule type" value="Genomic_DNA"/>
</dbReference>
<evidence type="ECO:0000313" key="3">
    <source>
        <dbReference type="Proteomes" id="UP001199795"/>
    </source>
</evidence>
<feature type="compositionally biased region" description="Basic and acidic residues" evidence="1">
    <location>
        <begin position="1"/>
        <end position="10"/>
    </location>
</feature>
<dbReference type="SUPFAM" id="SSF53254">
    <property type="entry name" value="Phosphoglycerate mutase-like"/>
    <property type="match status" value="1"/>
</dbReference>
<evidence type="ECO:0000313" key="2">
    <source>
        <dbReference type="EMBL" id="MCF7567963.1"/>
    </source>
</evidence>
<gene>
    <name evidence="2" type="ORF">L3X37_06230</name>
</gene>
<dbReference type="AlphaFoldDB" id="A0AAE3EN75"/>
<feature type="region of interest" description="Disordered" evidence="1">
    <location>
        <begin position="1"/>
        <end position="21"/>
    </location>
</feature>
<sequence>MRHAEKDRSNKTNKNPHLTEIGKKRAKKWSKVFSNIKFDAIYSTNYNRTKETAQPTATKKGLELTLYHPYKLDTKTFLKNTKGKTILIVGHSNTTPMLVNAFLGFKKHEDIDDSKNDNLYIVTVIANKISDQVLTIN</sequence>
<dbReference type="Proteomes" id="UP001199795">
    <property type="component" value="Unassembled WGS sequence"/>
</dbReference>
<dbReference type="Gene3D" id="3.40.50.1240">
    <property type="entry name" value="Phosphoglycerate mutase-like"/>
    <property type="match status" value="1"/>
</dbReference>
<name>A0AAE3EN75_9FLAO</name>
<protein>
    <submittedName>
        <fullName evidence="2">Histidine phosphatase family protein</fullName>
    </submittedName>
</protein>
<dbReference type="Pfam" id="PF00300">
    <property type="entry name" value="His_Phos_1"/>
    <property type="match status" value="1"/>
</dbReference>
<proteinExistence type="predicted"/>
<comment type="caution">
    <text evidence="2">The sequence shown here is derived from an EMBL/GenBank/DDBJ whole genome shotgun (WGS) entry which is preliminary data.</text>
</comment>
<dbReference type="InterPro" id="IPR013078">
    <property type="entry name" value="His_Pase_superF_clade-1"/>
</dbReference>
<dbReference type="InterPro" id="IPR029033">
    <property type="entry name" value="His_PPase_superfam"/>
</dbReference>
<dbReference type="CDD" id="cd07040">
    <property type="entry name" value="HP"/>
    <property type="match status" value="1"/>
</dbReference>
<organism evidence="2 3">
    <name type="scientific">Wocania arenilitoris</name>
    <dbReference type="NCBI Taxonomy" id="2044858"/>
    <lineage>
        <taxon>Bacteria</taxon>
        <taxon>Pseudomonadati</taxon>
        <taxon>Bacteroidota</taxon>
        <taxon>Flavobacteriia</taxon>
        <taxon>Flavobacteriales</taxon>
        <taxon>Flavobacteriaceae</taxon>
        <taxon>Wocania</taxon>
    </lineage>
</organism>
<keyword evidence="3" id="KW-1185">Reference proteome</keyword>
<reference evidence="2" key="1">
    <citation type="submission" date="2022-01" db="EMBL/GenBank/DDBJ databases">
        <title>Draft genome sequence of Sabulilitoribacter arenilitoris KCTC 52401.</title>
        <authorList>
            <person name="Oh J.-S."/>
        </authorList>
    </citation>
    <scope>NUCLEOTIDE SEQUENCE</scope>
    <source>
        <strain evidence="2">HMF6543</strain>
    </source>
</reference>
<evidence type="ECO:0000256" key="1">
    <source>
        <dbReference type="SAM" id="MobiDB-lite"/>
    </source>
</evidence>